<evidence type="ECO:0000256" key="1">
    <source>
        <dbReference type="SAM" id="MobiDB-lite"/>
    </source>
</evidence>
<dbReference type="Proteomes" id="UP000053825">
    <property type="component" value="Unassembled WGS sequence"/>
</dbReference>
<reference evidence="2 3" key="1">
    <citation type="submission" date="2015-07" db="EMBL/GenBank/DDBJ databases">
        <title>The genome of Habropoda laboriosa.</title>
        <authorList>
            <person name="Pan H."/>
            <person name="Kapheim K."/>
        </authorList>
    </citation>
    <scope>NUCLEOTIDE SEQUENCE [LARGE SCALE GENOMIC DNA]</scope>
    <source>
        <strain evidence="2">0110345459</strain>
    </source>
</reference>
<sequence>MERLSSGTRRVVEPEEDVFAMRKGTENDLFSPAHETAKRTKNYGREKGEIVRKESKGSKGKNERGERREKEELRRRRRRRKGILENWVEPRGVAMIREEASATRRWIGNDGEGRDRKGNMVLESSSNACSNSNVHDPESSDSVESDGVGQTARQTLDRRSSFGCLRSDMLMLSSDYALQDNDFSIEWLTKVFPYCLANHLDQFTVLQYYRPNQLQLNKRLRLLERFLEKLNNG</sequence>
<feature type="compositionally biased region" description="Polar residues" evidence="1">
    <location>
        <begin position="124"/>
        <end position="134"/>
    </location>
</feature>
<keyword evidence="3" id="KW-1185">Reference proteome</keyword>
<organism evidence="2 3">
    <name type="scientific">Habropoda laboriosa</name>
    <dbReference type="NCBI Taxonomy" id="597456"/>
    <lineage>
        <taxon>Eukaryota</taxon>
        <taxon>Metazoa</taxon>
        <taxon>Ecdysozoa</taxon>
        <taxon>Arthropoda</taxon>
        <taxon>Hexapoda</taxon>
        <taxon>Insecta</taxon>
        <taxon>Pterygota</taxon>
        <taxon>Neoptera</taxon>
        <taxon>Endopterygota</taxon>
        <taxon>Hymenoptera</taxon>
        <taxon>Apocrita</taxon>
        <taxon>Aculeata</taxon>
        <taxon>Apoidea</taxon>
        <taxon>Anthophila</taxon>
        <taxon>Apidae</taxon>
        <taxon>Habropoda</taxon>
    </lineage>
</organism>
<dbReference type="AlphaFoldDB" id="A0A0L7QUT1"/>
<protein>
    <submittedName>
        <fullName evidence="2">Uncharacterized protein</fullName>
    </submittedName>
</protein>
<feature type="region of interest" description="Disordered" evidence="1">
    <location>
        <begin position="1"/>
        <end position="75"/>
    </location>
</feature>
<accession>A0A0L7QUT1</accession>
<feature type="region of interest" description="Disordered" evidence="1">
    <location>
        <begin position="124"/>
        <end position="154"/>
    </location>
</feature>
<dbReference type="EMBL" id="KQ414735">
    <property type="protein sequence ID" value="KOC62231.1"/>
    <property type="molecule type" value="Genomic_DNA"/>
</dbReference>
<gene>
    <name evidence="2" type="ORF">WH47_03989</name>
</gene>
<name>A0A0L7QUT1_9HYME</name>
<proteinExistence type="predicted"/>
<feature type="compositionally biased region" description="Basic and acidic residues" evidence="1">
    <location>
        <begin position="35"/>
        <end position="74"/>
    </location>
</feature>
<evidence type="ECO:0000313" key="2">
    <source>
        <dbReference type="EMBL" id="KOC62231.1"/>
    </source>
</evidence>
<evidence type="ECO:0000313" key="3">
    <source>
        <dbReference type="Proteomes" id="UP000053825"/>
    </source>
</evidence>